<dbReference type="InterPro" id="IPR006145">
    <property type="entry name" value="PsdUridine_synth_RsuA/RluA"/>
</dbReference>
<dbReference type="PROSITE" id="PS01129">
    <property type="entry name" value="PSI_RLU"/>
    <property type="match status" value="1"/>
</dbReference>
<organism evidence="3 4">
    <name type="scientific">Saccharobesus litoralis</name>
    <dbReference type="NCBI Taxonomy" id="2172099"/>
    <lineage>
        <taxon>Bacteria</taxon>
        <taxon>Pseudomonadati</taxon>
        <taxon>Pseudomonadota</taxon>
        <taxon>Gammaproteobacteria</taxon>
        <taxon>Alteromonadales</taxon>
        <taxon>Alteromonadaceae</taxon>
        <taxon>Saccharobesus</taxon>
    </lineage>
</organism>
<dbReference type="EMBL" id="CP026604">
    <property type="protein sequence ID" value="AWB69033.1"/>
    <property type="molecule type" value="Genomic_DNA"/>
</dbReference>
<comment type="similarity">
    <text evidence="1">Belongs to the pseudouridine synthase RluA family.</text>
</comment>
<evidence type="ECO:0000313" key="3">
    <source>
        <dbReference type="EMBL" id="AWB69033.1"/>
    </source>
</evidence>
<sequence length="226" mass="25847">MSLVYQNEHFVIAYKPENVDFHDDSQNGNQGFFNQTKHELQLTELYPCHRLDKVTSGLIIFAKTLNAEHAFNELFKNKNIQKIYLAISDRKPSKKQGKVAGDMEKSRNSAWRLSRSQMNPAITHFNSIALTEGKRLFVLKPATGKTHQLRVMMKSLGSPICGDQLYKGTEVDRVYLHAYQLKFSLFGEDYTFSQFPNSGSWFLSLAKQTNLKSLIHEKIELLAAKA</sequence>
<protein>
    <submittedName>
        <fullName evidence="3">TIGR01621 family pseudouridine synthase</fullName>
    </submittedName>
</protein>
<dbReference type="GO" id="GO:0000455">
    <property type="term" value="P:enzyme-directed rRNA pseudouridine synthesis"/>
    <property type="evidence" value="ECO:0007669"/>
    <property type="project" value="TreeGrafter"/>
</dbReference>
<accession>A0A2S0VXV9</accession>
<dbReference type="GO" id="GO:0003723">
    <property type="term" value="F:RNA binding"/>
    <property type="evidence" value="ECO:0007669"/>
    <property type="project" value="InterPro"/>
</dbReference>
<feature type="domain" description="Pseudouridine synthase RsuA/RluA-like" evidence="2">
    <location>
        <begin position="9"/>
        <end position="154"/>
    </location>
</feature>
<dbReference type="PANTHER" id="PTHR21600:SF87">
    <property type="entry name" value="RNA PSEUDOURIDYLATE SYNTHASE DOMAIN-CONTAINING PROTEIN 1"/>
    <property type="match status" value="1"/>
</dbReference>
<dbReference type="NCBIfam" id="TIGR01621">
    <property type="entry name" value="RluA-like"/>
    <property type="match status" value="1"/>
</dbReference>
<dbReference type="SUPFAM" id="SSF55120">
    <property type="entry name" value="Pseudouridine synthase"/>
    <property type="match status" value="1"/>
</dbReference>
<dbReference type="InterPro" id="IPR020103">
    <property type="entry name" value="PsdUridine_synth_cat_dom_sf"/>
</dbReference>
<name>A0A2S0VXV9_9ALTE</name>
<dbReference type="CDD" id="cd02869">
    <property type="entry name" value="PseudoU_synth_RluA_like"/>
    <property type="match status" value="1"/>
</dbReference>
<dbReference type="Pfam" id="PF00849">
    <property type="entry name" value="PseudoU_synth_2"/>
    <property type="match status" value="1"/>
</dbReference>
<dbReference type="KEGG" id="cate:C2869_14715"/>
<reference evidence="3 4" key="1">
    <citation type="submission" date="2018-01" db="EMBL/GenBank/DDBJ databases">
        <title>Genome sequence of a Cantenovulum-like bacteria.</title>
        <authorList>
            <person name="Tan W.R."/>
            <person name="Lau N.-S."/>
            <person name="Go F."/>
            <person name="Amirul A.-A.A."/>
        </authorList>
    </citation>
    <scope>NUCLEOTIDE SEQUENCE [LARGE SCALE GENOMIC DNA]</scope>
    <source>
        <strain evidence="3 4">CCB-QB4</strain>
    </source>
</reference>
<evidence type="ECO:0000256" key="1">
    <source>
        <dbReference type="ARBA" id="ARBA00010876"/>
    </source>
</evidence>
<dbReference type="AlphaFoldDB" id="A0A2S0VXV9"/>
<dbReference type="InterPro" id="IPR006224">
    <property type="entry name" value="PsdUridine_synth_RluA-like_CS"/>
</dbReference>
<dbReference type="Gene3D" id="3.30.2350.10">
    <property type="entry name" value="Pseudouridine synthase"/>
    <property type="match status" value="1"/>
</dbReference>
<keyword evidence="4" id="KW-1185">Reference proteome</keyword>
<evidence type="ECO:0000313" key="4">
    <source>
        <dbReference type="Proteomes" id="UP000244441"/>
    </source>
</evidence>
<dbReference type="PANTHER" id="PTHR21600">
    <property type="entry name" value="MITOCHONDRIAL RNA PSEUDOURIDINE SYNTHASE"/>
    <property type="match status" value="1"/>
</dbReference>
<dbReference type="InterPro" id="IPR050188">
    <property type="entry name" value="RluA_PseudoU_synthase"/>
</dbReference>
<dbReference type="Proteomes" id="UP000244441">
    <property type="component" value="Chromosome"/>
</dbReference>
<dbReference type="OrthoDB" id="9807829at2"/>
<evidence type="ECO:0000259" key="2">
    <source>
        <dbReference type="Pfam" id="PF00849"/>
    </source>
</evidence>
<proteinExistence type="inferred from homology"/>
<dbReference type="InterPro" id="IPR006508">
    <property type="entry name" value="PsdUridine_synth_RluA-like"/>
</dbReference>
<dbReference type="GO" id="GO:0009982">
    <property type="term" value="F:pseudouridine synthase activity"/>
    <property type="evidence" value="ECO:0007669"/>
    <property type="project" value="InterPro"/>
</dbReference>
<dbReference type="RefSeq" id="WP_108605073.1">
    <property type="nucleotide sequence ID" value="NZ_CP026604.1"/>
</dbReference>
<dbReference type="GO" id="GO:0140098">
    <property type="term" value="F:catalytic activity, acting on RNA"/>
    <property type="evidence" value="ECO:0007669"/>
    <property type="project" value="UniProtKB-ARBA"/>
</dbReference>
<gene>
    <name evidence="3" type="ORF">C2869_14715</name>
</gene>